<reference evidence="1" key="1">
    <citation type="journal article" date="2014" name="Int. J. Syst. Evol. Microbiol.">
        <title>Complete genome sequence of Corynebacterium casei LMG S-19264T (=DSM 44701T), isolated from a smear-ripened cheese.</title>
        <authorList>
            <consortium name="US DOE Joint Genome Institute (JGI-PGF)"/>
            <person name="Walter F."/>
            <person name="Albersmeier A."/>
            <person name="Kalinowski J."/>
            <person name="Ruckert C."/>
        </authorList>
    </citation>
    <scope>NUCLEOTIDE SEQUENCE</scope>
    <source>
        <strain evidence="1">KCTC 32296</strain>
    </source>
</reference>
<sequence length="146" mass="16114">MNDLEKLLERFARSSNARWWVGERPEGRDGQVSRLIADRIDYPTSKADPFKDYGLVRLDRNQAAHVLAVAGTMSLAHFSGSASKGQIENASEALKLLDGDAVFLSNGFWGLRGPLSWTPLTDATFDCGVIGYDAASAFIFWVEEED</sequence>
<dbReference type="AlphaFoldDB" id="A0A918QCZ7"/>
<gene>
    <name evidence="1" type="ORF">GCM10011273_30060</name>
</gene>
<evidence type="ECO:0000313" key="2">
    <source>
        <dbReference type="Proteomes" id="UP000662572"/>
    </source>
</evidence>
<dbReference type="EMBL" id="BMZB01000005">
    <property type="protein sequence ID" value="GGZ41439.1"/>
    <property type="molecule type" value="Genomic_DNA"/>
</dbReference>
<organism evidence="1 2">
    <name type="scientific">Asticcacaulis endophyticus</name>
    <dbReference type="NCBI Taxonomy" id="1395890"/>
    <lineage>
        <taxon>Bacteria</taxon>
        <taxon>Pseudomonadati</taxon>
        <taxon>Pseudomonadota</taxon>
        <taxon>Alphaproteobacteria</taxon>
        <taxon>Caulobacterales</taxon>
        <taxon>Caulobacteraceae</taxon>
        <taxon>Asticcacaulis</taxon>
    </lineage>
</organism>
<reference evidence="1" key="2">
    <citation type="submission" date="2020-09" db="EMBL/GenBank/DDBJ databases">
        <authorList>
            <person name="Sun Q."/>
            <person name="Kim S."/>
        </authorList>
    </citation>
    <scope>NUCLEOTIDE SEQUENCE</scope>
    <source>
        <strain evidence="1">KCTC 32296</strain>
    </source>
</reference>
<protein>
    <submittedName>
        <fullName evidence="1">Uncharacterized protein</fullName>
    </submittedName>
</protein>
<keyword evidence="2" id="KW-1185">Reference proteome</keyword>
<evidence type="ECO:0000313" key="1">
    <source>
        <dbReference type="EMBL" id="GGZ41439.1"/>
    </source>
</evidence>
<dbReference type="Proteomes" id="UP000662572">
    <property type="component" value="Unassembled WGS sequence"/>
</dbReference>
<comment type="caution">
    <text evidence="1">The sequence shown here is derived from an EMBL/GenBank/DDBJ whole genome shotgun (WGS) entry which is preliminary data.</text>
</comment>
<proteinExistence type="predicted"/>
<dbReference type="RefSeq" id="WP_189488073.1">
    <property type="nucleotide sequence ID" value="NZ_BMZB01000005.1"/>
</dbReference>
<name>A0A918QCZ7_9CAUL</name>
<accession>A0A918QCZ7</accession>